<accession>A0AAJ0LVT3</accession>
<feature type="transmembrane region" description="Helical" evidence="2">
    <location>
        <begin position="65"/>
        <end position="83"/>
    </location>
</feature>
<evidence type="ECO:0000256" key="1">
    <source>
        <dbReference type="SAM" id="MobiDB-lite"/>
    </source>
</evidence>
<feature type="transmembrane region" description="Helical" evidence="2">
    <location>
        <begin position="22"/>
        <end position="44"/>
    </location>
</feature>
<feature type="transmembrane region" description="Helical" evidence="2">
    <location>
        <begin position="206"/>
        <end position="228"/>
    </location>
</feature>
<organism evidence="3 4">
    <name type="scientific">Extremus antarcticus</name>
    <dbReference type="NCBI Taxonomy" id="702011"/>
    <lineage>
        <taxon>Eukaryota</taxon>
        <taxon>Fungi</taxon>
        <taxon>Dikarya</taxon>
        <taxon>Ascomycota</taxon>
        <taxon>Pezizomycotina</taxon>
        <taxon>Dothideomycetes</taxon>
        <taxon>Dothideomycetidae</taxon>
        <taxon>Mycosphaerellales</taxon>
        <taxon>Extremaceae</taxon>
        <taxon>Extremus</taxon>
    </lineage>
</organism>
<keyword evidence="4" id="KW-1185">Reference proteome</keyword>
<dbReference type="EMBL" id="JAWDJX010000003">
    <property type="protein sequence ID" value="KAK3057360.1"/>
    <property type="molecule type" value="Genomic_DNA"/>
</dbReference>
<name>A0AAJ0LVT3_9PEZI</name>
<keyword evidence="2" id="KW-0472">Membrane</keyword>
<sequence length="596" mass="67097">MESTQMISKPIFALPGSKDVEGFLTVTLCMVFGVFFLQAIYPFYRIWLNTIKSGRSSISARQKCEAWLFLALAAVSFIVVNWFRSGMMDVLSHLNQNIHGSEEWHNKTPEKLWFTVLGALEGSKRKIVQLVYPTLTSSDKVSTYLVQQAERYHEYDLSQSLWDCFKMNVATYCRFWWTQQWFMGYTAWAMFVGVQGRARRMTKMQIFSYIIIAPMIGLAGAQCLFYALLRLKPRTERTPARFPEPIVAATFVLSEVLLVAGLPVLLVRSSQTIKTVWFSLAQAHVIFQPALGHSISRHSFVGWSIYGSARQSVRDAKRILVFLWFALSMAGLIMHLHSCYMAYGEIAAGTYRSMYQHNLNEVIHPSSWWDLVKETIHVLATGAQVWNHWLRALGWDAVLSFCALEVWIIVNNTDVHGMLKCSTNPWLDEAQAAVGQVASRLGDATEDMYEEIRDSQPLAQARDAWSSAKEEAKRRTASAMHSFADTADEDDEEDDYGRATTRARSTRRASVGRPRSQSRGAVSPTKRNASSRRSSRARQPSLSRRVSGLVDDGLNIMSFPALKPIKGNGEALVLTYALWLLGGLGMASSAVFGAEE</sequence>
<comment type="caution">
    <text evidence="3">The sequence shown here is derived from an EMBL/GenBank/DDBJ whole genome shotgun (WGS) entry which is preliminary data.</text>
</comment>
<evidence type="ECO:0000313" key="4">
    <source>
        <dbReference type="Proteomes" id="UP001271007"/>
    </source>
</evidence>
<feature type="transmembrane region" description="Helical" evidence="2">
    <location>
        <begin position="319"/>
        <end position="343"/>
    </location>
</feature>
<feature type="transmembrane region" description="Helical" evidence="2">
    <location>
        <begin position="175"/>
        <end position="194"/>
    </location>
</feature>
<keyword evidence="2" id="KW-1133">Transmembrane helix</keyword>
<gene>
    <name evidence="3" type="ORF">LTR09_001543</name>
</gene>
<feature type="transmembrane region" description="Helical" evidence="2">
    <location>
        <begin position="248"/>
        <end position="267"/>
    </location>
</feature>
<feature type="transmembrane region" description="Helical" evidence="2">
    <location>
        <begin position="571"/>
        <end position="594"/>
    </location>
</feature>
<dbReference type="AlphaFoldDB" id="A0AAJ0LVT3"/>
<feature type="compositionally biased region" description="Polar residues" evidence="1">
    <location>
        <begin position="515"/>
        <end position="528"/>
    </location>
</feature>
<feature type="compositionally biased region" description="Acidic residues" evidence="1">
    <location>
        <begin position="486"/>
        <end position="495"/>
    </location>
</feature>
<evidence type="ECO:0000313" key="3">
    <source>
        <dbReference type="EMBL" id="KAK3057360.1"/>
    </source>
</evidence>
<proteinExistence type="predicted"/>
<protein>
    <submittedName>
        <fullName evidence="3">Uncharacterized protein</fullName>
    </submittedName>
</protein>
<feature type="region of interest" description="Disordered" evidence="1">
    <location>
        <begin position="460"/>
        <end position="545"/>
    </location>
</feature>
<reference evidence="3" key="1">
    <citation type="submission" date="2023-04" db="EMBL/GenBank/DDBJ databases">
        <title>Black Yeasts Isolated from many extreme environments.</title>
        <authorList>
            <person name="Coleine C."/>
            <person name="Stajich J.E."/>
            <person name="Selbmann L."/>
        </authorList>
    </citation>
    <scope>NUCLEOTIDE SEQUENCE</scope>
    <source>
        <strain evidence="3">CCFEE 5312</strain>
    </source>
</reference>
<evidence type="ECO:0000256" key="2">
    <source>
        <dbReference type="SAM" id="Phobius"/>
    </source>
</evidence>
<dbReference type="Proteomes" id="UP001271007">
    <property type="component" value="Unassembled WGS sequence"/>
</dbReference>
<keyword evidence="2" id="KW-0812">Transmembrane</keyword>
<feature type="transmembrane region" description="Helical" evidence="2">
    <location>
        <begin position="392"/>
        <end position="410"/>
    </location>
</feature>